<dbReference type="InterPro" id="IPR037294">
    <property type="entry name" value="ABC_BtuC-like"/>
</dbReference>
<dbReference type="AlphaFoldDB" id="K9ECL2"/>
<dbReference type="GO" id="GO:0043190">
    <property type="term" value="C:ATP-binding cassette (ABC) transporter complex"/>
    <property type="evidence" value="ECO:0007669"/>
    <property type="project" value="InterPro"/>
</dbReference>
<keyword evidence="3 8" id="KW-0813">Transport</keyword>
<name>K9ECL2_9LACT</name>
<keyword evidence="4" id="KW-1003">Cell membrane</keyword>
<feature type="transmembrane region" description="Helical" evidence="9">
    <location>
        <begin position="143"/>
        <end position="163"/>
    </location>
</feature>
<feature type="transmembrane region" description="Helical" evidence="9">
    <location>
        <begin position="90"/>
        <end position="111"/>
    </location>
</feature>
<dbReference type="PANTHER" id="PTHR30477:SF8">
    <property type="entry name" value="METAL TRANSPORT SYSTEM MEMBRANE PROTEIN CT_070-RELATED"/>
    <property type="match status" value="1"/>
</dbReference>
<evidence type="ECO:0000256" key="4">
    <source>
        <dbReference type="ARBA" id="ARBA00022475"/>
    </source>
</evidence>
<dbReference type="SUPFAM" id="SSF81345">
    <property type="entry name" value="ABC transporter involved in vitamin B12 uptake, BtuC"/>
    <property type="match status" value="1"/>
</dbReference>
<evidence type="ECO:0000256" key="8">
    <source>
        <dbReference type="RuleBase" id="RU003943"/>
    </source>
</evidence>
<evidence type="ECO:0000256" key="9">
    <source>
        <dbReference type="SAM" id="Phobius"/>
    </source>
</evidence>
<evidence type="ECO:0000256" key="7">
    <source>
        <dbReference type="ARBA" id="ARBA00023136"/>
    </source>
</evidence>
<protein>
    <submittedName>
        <fullName evidence="10">Uncharacterized protein</fullName>
    </submittedName>
</protein>
<dbReference type="OrthoDB" id="9788905at2"/>
<evidence type="ECO:0000256" key="2">
    <source>
        <dbReference type="ARBA" id="ARBA00008034"/>
    </source>
</evidence>
<dbReference type="Proteomes" id="UP000009875">
    <property type="component" value="Unassembled WGS sequence"/>
</dbReference>
<dbReference type="PANTHER" id="PTHR30477">
    <property type="entry name" value="ABC-TRANSPORTER METAL-BINDING PROTEIN"/>
    <property type="match status" value="1"/>
</dbReference>
<evidence type="ECO:0000256" key="3">
    <source>
        <dbReference type="ARBA" id="ARBA00022448"/>
    </source>
</evidence>
<evidence type="ECO:0000313" key="11">
    <source>
        <dbReference type="Proteomes" id="UP000009875"/>
    </source>
</evidence>
<dbReference type="Pfam" id="PF00950">
    <property type="entry name" value="ABC-3"/>
    <property type="match status" value="1"/>
</dbReference>
<reference evidence="10 11" key="1">
    <citation type="submission" date="2012-09" db="EMBL/GenBank/DDBJ databases">
        <title>The Genome Sequence of Alloiococcus otitis ATCC 51267.</title>
        <authorList>
            <consortium name="The Broad Institute Genome Sequencing Platform"/>
            <person name="Earl A."/>
            <person name="Ward D."/>
            <person name="Feldgarden M."/>
            <person name="Gevers D."/>
            <person name="Huys G."/>
            <person name="Walker B."/>
            <person name="Young S.K."/>
            <person name="Zeng Q."/>
            <person name="Gargeya S."/>
            <person name="Fitzgerald M."/>
            <person name="Haas B."/>
            <person name="Abouelleil A."/>
            <person name="Alvarado L."/>
            <person name="Arachchi H.M."/>
            <person name="Berlin A.M."/>
            <person name="Chapman S.B."/>
            <person name="Goldberg J."/>
            <person name="Griggs A."/>
            <person name="Gujja S."/>
            <person name="Hansen M."/>
            <person name="Howarth C."/>
            <person name="Imamovic A."/>
            <person name="Larimer J."/>
            <person name="McCowen C."/>
            <person name="Montmayeur A."/>
            <person name="Murphy C."/>
            <person name="Neiman D."/>
            <person name="Pearson M."/>
            <person name="Priest M."/>
            <person name="Roberts A."/>
            <person name="Saif S."/>
            <person name="Shea T."/>
            <person name="Sisk P."/>
            <person name="Sykes S."/>
            <person name="Wortman J."/>
            <person name="Nusbaum C."/>
            <person name="Birren B."/>
        </authorList>
    </citation>
    <scope>NUCLEOTIDE SEQUENCE [LARGE SCALE GENOMIC DNA]</scope>
    <source>
        <strain evidence="10 11">ATCC 51267</strain>
    </source>
</reference>
<dbReference type="HOGENOM" id="CLU_028808_4_1_9"/>
<dbReference type="GO" id="GO:0055085">
    <property type="term" value="P:transmembrane transport"/>
    <property type="evidence" value="ECO:0007669"/>
    <property type="project" value="InterPro"/>
</dbReference>
<dbReference type="Gene3D" id="1.10.3470.10">
    <property type="entry name" value="ABC transporter involved in vitamin B12 uptake, BtuC"/>
    <property type="match status" value="1"/>
</dbReference>
<comment type="similarity">
    <text evidence="2 8">Belongs to the ABC-3 integral membrane protein family.</text>
</comment>
<dbReference type="eggNOG" id="COG1108">
    <property type="taxonomic scope" value="Bacteria"/>
</dbReference>
<evidence type="ECO:0000256" key="6">
    <source>
        <dbReference type="ARBA" id="ARBA00022989"/>
    </source>
</evidence>
<sequence length="295" mass="31623">MSYLFPMILIAIVVSMASSLLGTFLVLRGAAMVSDAITHTVLLGIVLAYFVVHDLDSPFLMLGATLVGLLTVWLIELVSKSKLINYDGAIGVVFPFLFGLAIMLLTLYASGTHLDVDAVLMGELGFAPFNRLIINGVDLGPVALVRMSIILVINILFVTIFYRQLKITTFDPGFARSIGISPSKYYYALMTLVSLTAVGSYEAVGSVLVVGFVVGPALAGYMLSDDLKHIIGLAMIFSVLNSVIGVYLAYQFDTTFAGMIAVVTGVTTMLVMVFSPKKGLVRKLGKSKSYSESSA</sequence>
<keyword evidence="7 9" id="KW-0472">Membrane</keyword>
<dbReference type="EMBL" id="AGXA01000018">
    <property type="protein sequence ID" value="EKU93596.1"/>
    <property type="molecule type" value="Genomic_DNA"/>
</dbReference>
<feature type="transmembrane region" description="Helical" evidence="9">
    <location>
        <begin position="58"/>
        <end position="78"/>
    </location>
</feature>
<keyword evidence="11" id="KW-1185">Reference proteome</keyword>
<feature type="transmembrane region" description="Helical" evidence="9">
    <location>
        <begin position="256"/>
        <end position="274"/>
    </location>
</feature>
<comment type="subcellular location">
    <subcellularLocation>
        <location evidence="1 8">Cell membrane</location>
        <topology evidence="1 8">Multi-pass membrane protein</topology>
    </subcellularLocation>
</comment>
<dbReference type="PATRIC" id="fig|883081.3.peg.888"/>
<evidence type="ECO:0000256" key="1">
    <source>
        <dbReference type="ARBA" id="ARBA00004651"/>
    </source>
</evidence>
<dbReference type="InterPro" id="IPR001626">
    <property type="entry name" value="ABC_TroCD"/>
</dbReference>
<keyword evidence="5 8" id="KW-0812">Transmembrane</keyword>
<gene>
    <name evidence="10" type="ORF">HMPREF9698_00891</name>
</gene>
<feature type="transmembrane region" description="Helical" evidence="9">
    <location>
        <begin position="230"/>
        <end position="250"/>
    </location>
</feature>
<evidence type="ECO:0000256" key="5">
    <source>
        <dbReference type="ARBA" id="ARBA00022692"/>
    </source>
</evidence>
<dbReference type="STRING" id="883081.HMPREF9698_00891"/>
<comment type="caution">
    <text evidence="10">The sequence shown here is derived from an EMBL/GenBank/DDBJ whole genome shotgun (WGS) entry which is preliminary data.</text>
</comment>
<feature type="transmembrane region" description="Helical" evidence="9">
    <location>
        <begin position="36"/>
        <end position="52"/>
    </location>
</feature>
<accession>K9ECL2</accession>
<evidence type="ECO:0000313" key="10">
    <source>
        <dbReference type="EMBL" id="EKU93596.1"/>
    </source>
</evidence>
<keyword evidence="6 9" id="KW-1133">Transmembrane helix</keyword>
<dbReference type="RefSeq" id="WP_003777786.1">
    <property type="nucleotide sequence ID" value="NZ_JH992958.1"/>
</dbReference>
<proteinExistence type="inferred from homology"/>
<feature type="transmembrane region" description="Helical" evidence="9">
    <location>
        <begin position="6"/>
        <end position="27"/>
    </location>
</feature>
<dbReference type="GO" id="GO:0010043">
    <property type="term" value="P:response to zinc ion"/>
    <property type="evidence" value="ECO:0007669"/>
    <property type="project" value="TreeGrafter"/>
</dbReference>
<dbReference type="CDD" id="cd06550">
    <property type="entry name" value="TM_ABC_iron-siderophores_like"/>
    <property type="match status" value="1"/>
</dbReference>
<organism evidence="10 11">
    <name type="scientific">Alloiococcus otitis ATCC 51267</name>
    <dbReference type="NCBI Taxonomy" id="883081"/>
    <lineage>
        <taxon>Bacteria</taxon>
        <taxon>Bacillati</taxon>
        <taxon>Bacillota</taxon>
        <taxon>Bacilli</taxon>
        <taxon>Lactobacillales</taxon>
        <taxon>Carnobacteriaceae</taxon>
        <taxon>Alloiococcus</taxon>
    </lineage>
</organism>